<evidence type="ECO:0008006" key="8">
    <source>
        <dbReference type="Google" id="ProtNLM"/>
    </source>
</evidence>
<dbReference type="GO" id="GO:0016020">
    <property type="term" value="C:membrane"/>
    <property type="evidence" value="ECO:0007669"/>
    <property type="project" value="UniProtKB-SubCell"/>
</dbReference>
<reference evidence="6 7" key="1">
    <citation type="submission" date="2016-09" db="EMBL/GenBank/DDBJ databases">
        <title>Chromobacterium muskegensis sp. nov., an insecticidal bacterium isolated from Sphagnum bogs.</title>
        <authorList>
            <person name="Sparks M.E."/>
            <person name="Blackburn M.B."/>
            <person name="Gundersen-Rindal D.E."/>
            <person name="Mitchell A."/>
            <person name="Farrar R."/>
            <person name="Kuhar D."/>
        </authorList>
    </citation>
    <scope>NUCLEOTIDE SEQUENCE [LARGE SCALE GENOMIC DNA]</scope>
    <source>
        <strain evidence="6 7">37-2</strain>
    </source>
</reference>
<sequence>MTPLLPAAILGSPLTGVFVTLLAYRLALAASRRGNGHPLANRVLLGVLILLLWLWLSGSSYGQYMEGARFIQLLLGPATVALAVPLYGNLSRLKRAAAPLLLSIFAGGLAGMTSAAGLGWWLGLDRTVLVSLATRTVTTPIAMSLAGGLGGAPELAAMFVIVSGILGAVLAPPLFRRLGWDDDMLLGVATGVTAHGIGTARVFHLSEAAGAFAGLAMGLNGVFTAMLLPWLVRWLQVG</sequence>
<protein>
    <recommendedName>
        <fullName evidence="8">Murein hydrolase effector protein LrgB</fullName>
    </recommendedName>
</protein>
<feature type="transmembrane region" description="Helical" evidence="5">
    <location>
        <begin position="155"/>
        <end position="175"/>
    </location>
</feature>
<dbReference type="InterPro" id="IPR007300">
    <property type="entry name" value="CidB/LrgB"/>
</dbReference>
<evidence type="ECO:0000256" key="4">
    <source>
        <dbReference type="ARBA" id="ARBA00023136"/>
    </source>
</evidence>
<feature type="transmembrane region" description="Helical" evidence="5">
    <location>
        <begin position="184"/>
        <end position="203"/>
    </location>
</feature>
<accession>A0A1S1X0K5</accession>
<dbReference type="PANTHER" id="PTHR30249">
    <property type="entry name" value="PUTATIVE SEROTONIN TRANSPORTER"/>
    <property type="match status" value="1"/>
</dbReference>
<evidence type="ECO:0000256" key="5">
    <source>
        <dbReference type="SAM" id="Phobius"/>
    </source>
</evidence>
<feature type="transmembrane region" description="Helical" evidence="5">
    <location>
        <begin position="209"/>
        <end position="232"/>
    </location>
</feature>
<evidence type="ECO:0000256" key="1">
    <source>
        <dbReference type="ARBA" id="ARBA00004141"/>
    </source>
</evidence>
<organism evidence="6 7">
    <name type="scientific">Chromobacterium sphagni</name>
    <dbReference type="NCBI Taxonomy" id="1903179"/>
    <lineage>
        <taxon>Bacteria</taxon>
        <taxon>Pseudomonadati</taxon>
        <taxon>Pseudomonadota</taxon>
        <taxon>Betaproteobacteria</taxon>
        <taxon>Neisseriales</taxon>
        <taxon>Chromobacteriaceae</taxon>
        <taxon>Chromobacterium</taxon>
    </lineage>
</organism>
<dbReference type="OrthoDB" id="9811701at2"/>
<feature type="transmembrane region" description="Helical" evidence="5">
    <location>
        <begin position="70"/>
        <end position="88"/>
    </location>
</feature>
<dbReference type="Proteomes" id="UP000180088">
    <property type="component" value="Unassembled WGS sequence"/>
</dbReference>
<dbReference type="STRING" id="1903179.BI347_05645"/>
<evidence type="ECO:0000256" key="2">
    <source>
        <dbReference type="ARBA" id="ARBA00022692"/>
    </source>
</evidence>
<dbReference type="AlphaFoldDB" id="A0A1S1X0K5"/>
<dbReference type="RefSeq" id="WP_071115480.1">
    <property type="nucleotide sequence ID" value="NZ_MKCS01000001.1"/>
</dbReference>
<evidence type="ECO:0000313" key="7">
    <source>
        <dbReference type="Proteomes" id="UP000180088"/>
    </source>
</evidence>
<keyword evidence="2 5" id="KW-0812">Transmembrane</keyword>
<feature type="transmembrane region" description="Helical" evidence="5">
    <location>
        <begin position="100"/>
        <end position="122"/>
    </location>
</feature>
<keyword evidence="3 5" id="KW-1133">Transmembrane helix</keyword>
<dbReference type="Pfam" id="PF04172">
    <property type="entry name" value="LrgB"/>
    <property type="match status" value="1"/>
</dbReference>
<feature type="transmembrane region" description="Helical" evidence="5">
    <location>
        <begin position="39"/>
        <end position="58"/>
    </location>
</feature>
<feature type="transmembrane region" description="Helical" evidence="5">
    <location>
        <begin position="6"/>
        <end position="27"/>
    </location>
</feature>
<proteinExistence type="predicted"/>
<comment type="subcellular location">
    <subcellularLocation>
        <location evidence="1">Membrane</location>
        <topology evidence="1">Multi-pass membrane protein</topology>
    </subcellularLocation>
</comment>
<evidence type="ECO:0000313" key="6">
    <source>
        <dbReference type="EMBL" id="OHX13054.1"/>
    </source>
</evidence>
<name>A0A1S1X0K5_9NEIS</name>
<evidence type="ECO:0000256" key="3">
    <source>
        <dbReference type="ARBA" id="ARBA00022989"/>
    </source>
</evidence>
<keyword evidence="4 5" id="KW-0472">Membrane</keyword>
<dbReference type="EMBL" id="MKCS01000001">
    <property type="protein sequence ID" value="OHX13054.1"/>
    <property type="molecule type" value="Genomic_DNA"/>
</dbReference>
<gene>
    <name evidence="6" type="ORF">BI347_05645</name>
</gene>
<comment type="caution">
    <text evidence="6">The sequence shown here is derived from an EMBL/GenBank/DDBJ whole genome shotgun (WGS) entry which is preliminary data.</text>
</comment>
<dbReference type="PANTHER" id="PTHR30249:SF0">
    <property type="entry name" value="PLASTIDAL GLYCOLATE_GLYCERATE TRANSLOCATOR 1, CHLOROPLASTIC"/>
    <property type="match status" value="1"/>
</dbReference>